<evidence type="ECO:0000256" key="1">
    <source>
        <dbReference type="ARBA" id="ARBA00022786"/>
    </source>
</evidence>
<dbReference type="PANTHER" id="PTHR13318">
    <property type="entry name" value="PARTNER OF PAIRED, ISOFORM B-RELATED"/>
    <property type="match status" value="1"/>
</dbReference>
<dbReference type="InterPro" id="IPR036047">
    <property type="entry name" value="F-box-like_dom_sf"/>
</dbReference>
<keyword evidence="1" id="KW-0833">Ubl conjugation pathway</keyword>
<dbReference type="SUPFAM" id="SSF81383">
    <property type="entry name" value="F-box domain"/>
    <property type="match status" value="1"/>
</dbReference>
<sequence length="520" mass="59399">METNIISLPDEVLIHIFQYLNYHDRLVASAVCKKWLNATNCRFLLSDINCTVPRNPEARKVLFHMTRRFHNFIFSSAVICDIALEFLKQFKDQFISLQFQNCYVDSQLYMRPGSRVSICENLQKLTVCNSSAFLLIMSFPNLVDLNIQLSTLTEGQIRHLNNASPKLKKLVLNAKVTCFPALKNFIARCSDTLKVLDIIETCLLPDAVVELSQIQDLKLEKMIVDPSLPVGQITDVFQNQCHLTSLDLSDLRDTSTVTDEIVRIICHNLRDLEDLILTYLERIDESVVEIFQLEKLRKLNLSFCAKISLSSFCNAIDHMKLSKLEYLNLGCTLIGDQPLVKILIQNKNINYLDLTFTCISDTILKVIWKNLTKLTHLKIPYCSGLSDSGLIEEIKYNAAIGKAGIDDAMNVDKEMKDNEASKHNAGVCASLSNLKNLRVLDMSRNSNITWIGCLKSIKFQHLETLYLKDCQQLKTDSPFVDQLRKQNPSLKELEFIDETVMEDDEMEELDQLFPQHFGLV</sequence>
<dbReference type="GO" id="GO:0019005">
    <property type="term" value="C:SCF ubiquitin ligase complex"/>
    <property type="evidence" value="ECO:0007669"/>
    <property type="project" value="TreeGrafter"/>
</dbReference>
<dbReference type="Gene3D" id="1.20.1280.50">
    <property type="match status" value="1"/>
</dbReference>
<evidence type="ECO:0000313" key="4">
    <source>
        <dbReference type="Proteomes" id="UP001054837"/>
    </source>
</evidence>
<reference evidence="3 4" key="1">
    <citation type="submission" date="2021-06" db="EMBL/GenBank/DDBJ databases">
        <title>Caerostris darwini draft genome.</title>
        <authorList>
            <person name="Kono N."/>
            <person name="Arakawa K."/>
        </authorList>
    </citation>
    <scope>NUCLEOTIDE SEQUENCE [LARGE SCALE GENOMIC DNA]</scope>
</reference>
<accession>A0AAV4PVI9</accession>
<dbReference type="Pfam" id="PF13516">
    <property type="entry name" value="LRR_6"/>
    <property type="match status" value="1"/>
</dbReference>
<dbReference type="PANTHER" id="PTHR13318:SF247">
    <property type="entry name" value="GH16156P"/>
    <property type="match status" value="1"/>
</dbReference>
<dbReference type="GO" id="GO:0031146">
    <property type="term" value="P:SCF-dependent proteasomal ubiquitin-dependent protein catabolic process"/>
    <property type="evidence" value="ECO:0007669"/>
    <property type="project" value="TreeGrafter"/>
</dbReference>
<keyword evidence="4" id="KW-1185">Reference proteome</keyword>
<dbReference type="InterPro" id="IPR001810">
    <property type="entry name" value="F-box_dom"/>
</dbReference>
<evidence type="ECO:0000313" key="3">
    <source>
        <dbReference type="EMBL" id="GIX99192.1"/>
    </source>
</evidence>
<feature type="domain" description="F-box" evidence="2">
    <location>
        <begin position="2"/>
        <end position="48"/>
    </location>
</feature>
<dbReference type="AlphaFoldDB" id="A0AAV4PVI9"/>
<dbReference type="EMBL" id="BPLQ01003277">
    <property type="protein sequence ID" value="GIX99192.1"/>
    <property type="molecule type" value="Genomic_DNA"/>
</dbReference>
<protein>
    <submittedName>
        <fullName evidence="3">F-box domain-containing protein</fullName>
    </submittedName>
</protein>
<dbReference type="SUPFAM" id="SSF52047">
    <property type="entry name" value="RNI-like"/>
    <property type="match status" value="1"/>
</dbReference>
<dbReference type="SMART" id="SM00367">
    <property type="entry name" value="LRR_CC"/>
    <property type="match status" value="4"/>
</dbReference>
<dbReference type="Proteomes" id="UP001054837">
    <property type="component" value="Unassembled WGS sequence"/>
</dbReference>
<dbReference type="Gene3D" id="3.80.10.10">
    <property type="entry name" value="Ribonuclease Inhibitor"/>
    <property type="match status" value="2"/>
</dbReference>
<dbReference type="InterPro" id="IPR001611">
    <property type="entry name" value="Leu-rich_rpt"/>
</dbReference>
<comment type="caution">
    <text evidence="3">The sequence shown here is derived from an EMBL/GenBank/DDBJ whole genome shotgun (WGS) entry which is preliminary data.</text>
</comment>
<dbReference type="PROSITE" id="PS50181">
    <property type="entry name" value="FBOX"/>
    <property type="match status" value="1"/>
</dbReference>
<gene>
    <name evidence="3" type="primary">AVEN_88523_1</name>
    <name evidence="3" type="ORF">CDAR_258911</name>
</gene>
<name>A0AAV4PVI9_9ARAC</name>
<evidence type="ECO:0000259" key="2">
    <source>
        <dbReference type="PROSITE" id="PS50181"/>
    </source>
</evidence>
<proteinExistence type="predicted"/>
<dbReference type="SMART" id="SM00256">
    <property type="entry name" value="FBOX"/>
    <property type="match status" value="1"/>
</dbReference>
<dbReference type="InterPro" id="IPR032675">
    <property type="entry name" value="LRR_dom_sf"/>
</dbReference>
<dbReference type="Pfam" id="PF12937">
    <property type="entry name" value="F-box-like"/>
    <property type="match status" value="1"/>
</dbReference>
<dbReference type="InterPro" id="IPR006553">
    <property type="entry name" value="Leu-rich_rpt_Cys-con_subtyp"/>
</dbReference>
<organism evidence="3 4">
    <name type="scientific">Caerostris darwini</name>
    <dbReference type="NCBI Taxonomy" id="1538125"/>
    <lineage>
        <taxon>Eukaryota</taxon>
        <taxon>Metazoa</taxon>
        <taxon>Ecdysozoa</taxon>
        <taxon>Arthropoda</taxon>
        <taxon>Chelicerata</taxon>
        <taxon>Arachnida</taxon>
        <taxon>Araneae</taxon>
        <taxon>Araneomorphae</taxon>
        <taxon>Entelegynae</taxon>
        <taxon>Araneoidea</taxon>
        <taxon>Araneidae</taxon>
        <taxon>Caerostris</taxon>
    </lineage>
</organism>